<dbReference type="Proteomes" id="UP000008461">
    <property type="component" value="Chromosome"/>
</dbReference>
<sequence>MFCIMLMLAGMYTSFAQNSGGKVVSRMIDSKALQNSGGENALRKISVYLPPQYDQSSQRYPVIYYLHGFMGTDSINPAMKTILDQGINSGKIRPYILVIANQYTLYEGSFYSNSSLTGNWVDFTANELVAFTDNNFRTIAKRESRGITGHSMGGYGAFKIGMLHPEVFSSVYALSPGLLAFVKEFGPNSASYRELQSIKTQEELKRTYYPKVLIAVARAWSPNPTKPPFYCDLPFTYEGEKLVVNQAVLEKWEQNMPVYMVDQYADKLRKLTAIKMDWGRNDAPRFPIQIGMLSQRLENLGINHYAEEYIGDHGNKIWSKDGRVLNDLLPFFNDYLKFE</sequence>
<dbReference type="SUPFAM" id="SSF53474">
    <property type="entry name" value="alpha/beta-Hydrolases"/>
    <property type="match status" value="1"/>
</dbReference>
<evidence type="ECO:0000313" key="1">
    <source>
        <dbReference type="EMBL" id="AEE48379.1"/>
    </source>
</evidence>
<dbReference type="eggNOG" id="COG0627">
    <property type="taxonomic scope" value="Bacteria"/>
</dbReference>
<keyword evidence="2" id="KW-1185">Reference proteome</keyword>
<dbReference type="AlphaFoldDB" id="F4KYB6"/>
<dbReference type="PANTHER" id="PTHR48098:SF1">
    <property type="entry name" value="DIACYLGLYCEROL ACYLTRANSFERASE_MYCOLYLTRANSFERASE AG85A"/>
    <property type="match status" value="1"/>
</dbReference>
<reference evidence="1 2" key="1">
    <citation type="journal article" date="2011" name="Stand. Genomic Sci.">
        <title>Complete genome sequence of Haliscomenobacter hydrossis type strain (O).</title>
        <authorList>
            <consortium name="US DOE Joint Genome Institute (JGI-PGF)"/>
            <person name="Daligault H."/>
            <person name="Lapidus A."/>
            <person name="Zeytun A."/>
            <person name="Nolan M."/>
            <person name="Lucas S."/>
            <person name="Del Rio T.G."/>
            <person name="Tice H."/>
            <person name="Cheng J.F."/>
            <person name="Tapia R."/>
            <person name="Han C."/>
            <person name="Goodwin L."/>
            <person name="Pitluck S."/>
            <person name="Liolios K."/>
            <person name="Pagani I."/>
            <person name="Ivanova N."/>
            <person name="Huntemann M."/>
            <person name="Mavromatis K."/>
            <person name="Mikhailova N."/>
            <person name="Pati A."/>
            <person name="Chen A."/>
            <person name="Palaniappan K."/>
            <person name="Land M."/>
            <person name="Hauser L."/>
            <person name="Brambilla E.M."/>
            <person name="Rohde M."/>
            <person name="Verbarg S."/>
            <person name="Goker M."/>
            <person name="Bristow J."/>
            <person name="Eisen J.A."/>
            <person name="Markowitz V."/>
            <person name="Hugenholtz P."/>
            <person name="Kyrpides N.C."/>
            <person name="Klenk H.P."/>
            <person name="Woyke T."/>
        </authorList>
    </citation>
    <scope>NUCLEOTIDE SEQUENCE [LARGE SCALE GENOMIC DNA]</scope>
    <source>
        <strain evidence="2">ATCC 27775 / DSM 1100 / LMG 10767 / O</strain>
    </source>
</reference>
<dbReference type="Pfam" id="PF00756">
    <property type="entry name" value="Esterase"/>
    <property type="match status" value="1"/>
</dbReference>
<organism evidence="1 2">
    <name type="scientific">Haliscomenobacter hydrossis (strain ATCC 27775 / DSM 1100 / LMG 10767 / O)</name>
    <dbReference type="NCBI Taxonomy" id="760192"/>
    <lineage>
        <taxon>Bacteria</taxon>
        <taxon>Pseudomonadati</taxon>
        <taxon>Bacteroidota</taxon>
        <taxon>Saprospiria</taxon>
        <taxon>Saprospirales</taxon>
        <taxon>Haliscomenobacteraceae</taxon>
        <taxon>Haliscomenobacter</taxon>
    </lineage>
</organism>
<dbReference type="PANTHER" id="PTHR48098">
    <property type="entry name" value="ENTEROCHELIN ESTERASE-RELATED"/>
    <property type="match status" value="1"/>
</dbReference>
<dbReference type="InterPro" id="IPR000801">
    <property type="entry name" value="Esterase-like"/>
</dbReference>
<name>F4KYB6_HALH1</name>
<dbReference type="KEGG" id="hhy:Halhy_0469"/>
<dbReference type="Gene3D" id="3.40.50.1820">
    <property type="entry name" value="alpha/beta hydrolase"/>
    <property type="match status" value="1"/>
</dbReference>
<dbReference type="EMBL" id="CP002691">
    <property type="protein sequence ID" value="AEE48379.1"/>
    <property type="molecule type" value="Genomic_DNA"/>
</dbReference>
<evidence type="ECO:0000313" key="2">
    <source>
        <dbReference type="Proteomes" id="UP000008461"/>
    </source>
</evidence>
<protein>
    <submittedName>
        <fullName evidence="1">Esterase</fullName>
    </submittedName>
</protein>
<reference key="2">
    <citation type="submission" date="2011-04" db="EMBL/GenBank/DDBJ databases">
        <title>Complete sequence of chromosome of Haliscomenobacter hydrossis DSM 1100.</title>
        <authorList>
            <consortium name="US DOE Joint Genome Institute (JGI-PGF)"/>
            <person name="Lucas S."/>
            <person name="Han J."/>
            <person name="Lapidus A."/>
            <person name="Bruce D."/>
            <person name="Goodwin L."/>
            <person name="Pitluck S."/>
            <person name="Peters L."/>
            <person name="Kyrpides N."/>
            <person name="Mavromatis K."/>
            <person name="Ivanova N."/>
            <person name="Ovchinnikova G."/>
            <person name="Pagani I."/>
            <person name="Daligault H."/>
            <person name="Detter J.C."/>
            <person name="Han C."/>
            <person name="Land M."/>
            <person name="Hauser L."/>
            <person name="Markowitz V."/>
            <person name="Cheng J.-F."/>
            <person name="Hugenholtz P."/>
            <person name="Woyke T."/>
            <person name="Wu D."/>
            <person name="Verbarg S."/>
            <person name="Frueling A."/>
            <person name="Brambilla E."/>
            <person name="Klenk H.-P."/>
            <person name="Eisen J.A."/>
        </authorList>
    </citation>
    <scope>NUCLEOTIDE SEQUENCE</scope>
    <source>
        <strain>DSM 1100</strain>
    </source>
</reference>
<accession>F4KYB6</accession>
<dbReference type="STRING" id="760192.Halhy_0469"/>
<dbReference type="InterPro" id="IPR050583">
    <property type="entry name" value="Mycobacterial_A85_antigen"/>
</dbReference>
<proteinExistence type="predicted"/>
<gene>
    <name evidence="1" type="ordered locus">Halhy_0469</name>
</gene>
<dbReference type="InterPro" id="IPR029058">
    <property type="entry name" value="AB_hydrolase_fold"/>
</dbReference>
<dbReference type="GO" id="GO:0016747">
    <property type="term" value="F:acyltransferase activity, transferring groups other than amino-acyl groups"/>
    <property type="evidence" value="ECO:0007669"/>
    <property type="project" value="TreeGrafter"/>
</dbReference>
<dbReference type="HOGENOM" id="CLU_037618_0_0_10"/>